<geneLocation type="plasmid" evidence="1 2">
    <name>pQBR103</name>
</geneLocation>
<proteinExistence type="predicted"/>
<dbReference type="AlphaFoldDB" id="A4V773"/>
<dbReference type="EMBL" id="AM235768">
    <property type="protein sequence ID" value="CAM96384.1"/>
    <property type="molecule type" value="Genomic_DNA"/>
</dbReference>
<name>A4V773_PSEFS</name>
<reference evidence="1 2" key="1">
    <citation type="journal article" date="2007" name="ISME J.">
        <title>Sequence-based analysis of pQBR103; a representative of a unique, transfer-proficient mega plasmid resident in the microbial community of sugar beet.</title>
        <authorList>
            <person name="Tett A."/>
            <person name="Spiers A.J."/>
            <person name="Crossman L.C."/>
            <person name="Ager D."/>
            <person name="Ciric L."/>
            <person name="Dow J.M."/>
            <person name="Fry J.C."/>
            <person name="Harris D."/>
            <person name="Lilley A."/>
            <person name="Oliver A."/>
            <person name="Parkhill J."/>
            <person name="Quail M.A."/>
            <person name="Rainey P.B."/>
            <person name="Saunders N.J."/>
            <person name="Seeger K."/>
            <person name="Snyder L.A.S."/>
            <person name="Squares R."/>
            <person name="Thomas C.M."/>
            <person name="Turner S.L."/>
            <person name="Zhang X.-X."/>
            <person name="Field D."/>
            <person name="Bailey M.J."/>
        </authorList>
    </citation>
    <scope>NUCLEOTIDE SEQUENCE [LARGE SCALE GENOMIC DNA]</scope>
    <source>
        <strain evidence="1 2">SBW25</strain>
    </source>
</reference>
<dbReference type="Proteomes" id="UP000002332">
    <property type="component" value="Plasmid pQBR103"/>
</dbReference>
<accession>A4V773</accession>
<protein>
    <submittedName>
        <fullName evidence="1">Uncharacterized protein</fullName>
    </submittedName>
</protein>
<sequence length="106" mass="11598">MSYDPDQTIERMVNYTAEVGGHRNRTVRLNGGKVPLCTCTYNFAQDDQTKEMVASRIAALWNLTQGIGTADLEHLVSKGITLSKLMDLALENISNRGSATPGKAKQ</sequence>
<dbReference type="RefSeq" id="WP_011923159.1">
    <property type="nucleotide sequence ID" value="NC_009444.1"/>
</dbReference>
<evidence type="ECO:0000313" key="1">
    <source>
        <dbReference type="EMBL" id="CAM96384.1"/>
    </source>
</evidence>
<evidence type="ECO:0000313" key="2">
    <source>
        <dbReference type="Proteomes" id="UP000002332"/>
    </source>
</evidence>
<gene>
    <name evidence="1" type="ordered locus">pQBR0352</name>
</gene>
<keyword evidence="1" id="KW-0614">Plasmid</keyword>
<organism evidence="1 2">
    <name type="scientific">Pseudomonas fluorescens (strain SBW25)</name>
    <dbReference type="NCBI Taxonomy" id="216595"/>
    <lineage>
        <taxon>Bacteria</taxon>
        <taxon>Pseudomonadati</taxon>
        <taxon>Pseudomonadota</taxon>
        <taxon>Gammaproteobacteria</taxon>
        <taxon>Pseudomonadales</taxon>
        <taxon>Pseudomonadaceae</taxon>
        <taxon>Pseudomonas</taxon>
    </lineage>
</organism>